<keyword evidence="4" id="KW-1185">Reference proteome</keyword>
<evidence type="ECO:0000313" key="3">
    <source>
        <dbReference type="EMBL" id="KON85967.1"/>
    </source>
</evidence>
<dbReference type="EMBL" id="LGUF01000007">
    <property type="protein sequence ID" value="KON85967.1"/>
    <property type="molecule type" value="Genomic_DNA"/>
</dbReference>
<dbReference type="AlphaFoldDB" id="A0A0M0G8Y4"/>
<dbReference type="STRING" id="1459.AF332_03510"/>
<sequence>MKILITGSTGFLGSHLTKMLVKEGYEVILLKRSFSNTWRISDILSKVTVFNIDQCPIEQPFMECGPIDVVIHTATMYDRNNERHSQLHKANVSFPLQLLETAISFQTNAFINTDSFIHKNNAGYRHLAGYALTKKQFLEWGKELSTAKNIRFINVRLEHLYGSFDSESKFCAHVIKSCLNNVPELHLTEGNQKRDFIHIKDVVSAYSLLLKQNWSDFPSFKEYELGTGKTLTVRHFVELVHRHSQSITKLHFGSLPQRDNEIMESAANIDELKKLGWTNKITVEKGIELTISDEKNYKMDDITD</sequence>
<proteinExistence type="inferred from homology"/>
<organism evidence="3 4">
    <name type="scientific">Sporosarcina globispora</name>
    <name type="common">Bacillus globisporus</name>
    <dbReference type="NCBI Taxonomy" id="1459"/>
    <lineage>
        <taxon>Bacteria</taxon>
        <taxon>Bacillati</taxon>
        <taxon>Bacillota</taxon>
        <taxon>Bacilli</taxon>
        <taxon>Bacillales</taxon>
        <taxon>Caryophanaceae</taxon>
        <taxon>Sporosarcina</taxon>
    </lineage>
</organism>
<dbReference type="Gene3D" id="3.40.50.720">
    <property type="entry name" value="NAD(P)-binding Rossmann-like Domain"/>
    <property type="match status" value="1"/>
</dbReference>
<name>A0A0M0G8Y4_SPOGL</name>
<comment type="similarity">
    <text evidence="1">Belongs to the NAD(P)-dependent epimerase/dehydratase family.</text>
</comment>
<evidence type="ECO:0000259" key="2">
    <source>
        <dbReference type="Pfam" id="PF01370"/>
    </source>
</evidence>
<dbReference type="PANTHER" id="PTHR43000">
    <property type="entry name" value="DTDP-D-GLUCOSE 4,6-DEHYDRATASE-RELATED"/>
    <property type="match status" value="1"/>
</dbReference>
<dbReference type="InterPro" id="IPR036291">
    <property type="entry name" value="NAD(P)-bd_dom_sf"/>
</dbReference>
<dbReference type="PATRIC" id="fig|1459.3.peg.713"/>
<gene>
    <name evidence="3" type="ORF">AF332_03510</name>
</gene>
<accession>A0A0M0G8Y4</accession>
<evidence type="ECO:0000256" key="1">
    <source>
        <dbReference type="ARBA" id="ARBA00007637"/>
    </source>
</evidence>
<comment type="caution">
    <text evidence="3">The sequence shown here is derived from an EMBL/GenBank/DDBJ whole genome shotgun (WGS) entry which is preliminary data.</text>
</comment>
<feature type="domain" description="NAD-dependent epimerase/dehydratase" evidence="2">
    <location>
        <begin position="3"/>
        <end position="212"/>
    </location>
</feature>
<dbReference type="SUPFAM" id="SSF51735">
    <property type="entry name" value="NAD(P)-binding Rossmann-fold domains"/>
    <property type="match status" value="1"/>
</dbReference>
<dbReference type="InterPro" id="IPR001509">
    <property type="entry name" value="Epimerase_deHydtase"/>
</dbReference>
<dbReference type="Proteomes" id="UP000037109">
    <property type="component" value="Unassembled WGS sequence"/>
</dbReference>
<dbReference type="OrthoDB" id="9771073at2"/>
<evidence type="ECO:0000313" key="4">
    <source>
        <dbReference type="Proteomes" id="UP000037109"/>
    </source>
</evidence>
<protein>
    <submittedName>
        <fullName evidence="3">Epimerase</fullName>
    </submittedName>
</protein>
<dbReference type="Pfam" id="PF01370">
    <property type="entry name" value="Epimerase"/>
    <property type="match status" value="1"/>
</dbReference>
<reference evidence="4" key="1">
    <citation type="submission" date="2015-07" db="EMBL/GenBank/DDBJ databases">
        <title>Fjat-10036 dsm4.</title>
        <authorList>
            <person name="Liu B."/>
            <person name="Wang J."/>
            <person name="Zhu Y."/>
            <person name="Liu G."/>
            <person name="Chen Q."/>
            <person name="Chen Z."/>
            <person name="Lan J."/>
            <person name="Che J."/>
            <person name="Ge C."/>
            <person name="Shi H."/>
            <person name="Pan Z."/>
            <person name="Liu X."/>
        </authorList>
    </citation>
    <scope>NUCLEOTIDE SEQUENCE [LARGE SCALE GENOMIC DNA]</scope>
    <source>
        <strain evidence="4">DSM 4</strain>
    </source>
</reference>